<dbReference type="Gene3D" id="3.30.830.10">
    <property type="entry name" value="Metalloenzyme, LuxS/M16 peptidase-like"/>
    <property type="match status" value="2"/>
</dbReference>
<dbReference type="PANTHER" id="PTHR43690:SF18">
    <property type="entry name" value="INSULIN-DEGRADING ENZYME-RELATED"/>
    <property type="match status" value="1"/>
</dbReference>
<sequence length="362" mass="40833">MISMTAVPEHIFAIVMDAAGDDLRNQAEHAQPIQQAIHRFDDLLYQGRSFPVLEKLKAWEKIQREDLSNLCARFFADGAHVEALILGNLTAEDAKQLSAKLVTGLQLSKPLQSLPYRAEASLPEGSTLWELDSMDVDDPNHAVLLKLQLPIGLEDEMLAMLLDKVLSAKFFEILRTQQQLGYIVQMAASVPLKSPMIVALVQTEFLPDYVRGCIGKFMEEHFHFVEESLGAEEFEVCKSGLISQLRMKPKNLREEAARFTSQLHDRTFDFGRRERGAQFAETVTLASFKRYIRETVRKAPQLYVQIKKVLDKEDKPLPSNPNSFPDPEGLRRWTTYMETVASFGASAKWVPVNSAVDAPAKL</sequence>
<dbReference type="InterPro" id="IPR050626">
    <property type="entry name" value="Peptidase_M16"/>
</dbReference>
<gene>
    <name evidence="3" type="ORF">CCMP2556_LOCUS54438</name>
</gene>
<organism evidence="3 4">
    <name type="scientific">Durusdinium trenchii</name>
    <dbReference type="NCBI Taxonomy" id="1381693"/>
    <lineage>
        <taxon>Eukaryota</taxon>
        <taxon>Sar</taxon>
        <taxon>Alveolata</taxon>
        <taxon>Dinophyceae</taxon>
        <taxon>Suessiales</taxon>
        <taxon>Symbiodiniaceae</taxon>
        <taxon>Durusdinium</taxon>
    </lineage>
</organism>
<dbReference type="Pfam" id="PF22456">
    <property type="entry name" value="PqqF-like_C_4"/>
    <property type="match status" value="1"/>
</dbReference>
<evidence type="ECO:0000256" key="1">
    <source>
        <dbReference type="ARBA" id="ARBA00022723"/>
    </source>
</evidence>
<dbReference type="Proteomes" id="UP001642484">
    <property type="component" value="Unassembled WGS sequence"/>
</dbReference>
<evidence type="ECO:0000313" key="4">
    <source>
        <dbReference type="Proteomes" id="UP001642484"/>
    </source>
</evidence>
<keyword evidence="1" id="KW-0479">Metal-binding</keyword>
<proteinExistence type="predicted"/>
<evidence type="ECO:0000313" key="3">
    <source>
        <dbReference type="EMBL" id="CAK9116996.1"/>
    </source>
</evidence>
<feature type="domain" description="Coenzyme PQQ synthesis protein F-like C-terminal lobe" evidence="2">
    <location>
        <begin position="161"/>
        <end position="259"/>
    </location>
</feature>
<name>A0ABP0SX11_9DINO</name>
<protein>
    <recommendedName>
        <fullName evidence="2">Coenzyme PQQ synthesis protein F-like C-terminal lobe domain-containing protein</fullName>
    </recommendedName>
</protein>
<dbReference type="PANTHER" id="PTHR43690">
    <property type="entry name" value="NARDILYSIN"/>
    <property type="match status" value="1"/>
</dbReference>
<accession>A0ABP0SX11</accession>
<keyword evidence="4" id="KW-1185">Reference proteome</keyword>
<evidence type="ECO:0000259" key="2">
    <source>
        <dbReference type="Pfam" id="PF22456"/>
    </source>
</evidence>
<dbReference type="SUPFAM" id="SSF63411">
    <property type="entry name" value="LuxS/MPP-like metallohydrolase"/>
    <property type="match status" value="2"/>
</dbReference>
<dbReference type="EMBL" id="CAXAMN010028572">
    <property type="protein sequence ID" value="CAK9116996.1"/>
    <property type="molecule type" value="Genomic_DNA"/>
</dbReference>
<comment type="caution">
    <text evidence="3">The sequence shown here is derived from an EMBL/GenBank/DDBJ whole genome shotgun (WGS) entry which is preliminary data.</text>
</comment>
<dbReference type="InterPro" id="IPR011249">
    <property type="entry name" value="Metalloenz_LuxS/M16"/>
</dbReference>
<reference evidence="3 4" key="1">
    <citation type="submission" date="2024-02" db="EMBL/GenBank/DDBJ databases">
        <authorList>
            <person name="Chen Y."/>
            <person name="Shah S."/>
            <person name="Dougan E. K."/>
            <person name="Thang M."/>
            <person name="Chan C."/>
        </authorList>
    </citation>
    <scope>NUCLEOTIDE SEQUENCE [LARGE SCALE GENOMIC DNA]</scope>
</reference>
<dbReference type="InterPro" id="IPR054734">
    <property type="entry name" value="PqqF-like_C_4"/>
</dbReference>